<dbReference type="Proteomes" id="UP000198211">
    <property type="component" value="Unassembled WGS sequence"/>
</dbReference>
<organism evidence="1 2">
    <name type="scientific">Phytophthora megakarya</name>
    <dbReference type="NCBI Taxonomy" id="4795"/>
    <lineage>
        <taxon>Eukaryota</taxon>
        <taxon>Sar</taxon>
        <taxon>Stramenopiles</taxon>
        <taxon>Oomycota</taxon>
        <taxon>Peronosporomycetes</taxon>
        <taxon>Peronosporales</taxon>
        <taxon>Peronosporaceae</taxon>
        <taxon>Phytophthora</taxon>
    </lineage>
</organism>
<proteinExistence type="predicted"/>
<evidence type="ECO:0000313" key="2">
    <source>
        <dbReference type="Proteomes" id="UP000198211"/>
    </source>
</evidence>
<accession>A0A225V5I5</accession>
<evidence type="ECO:0000313" key="1">
    <source>
        <dbReference type="EMBL" id="OWZ00595.1"/>
    </source>
</evidence>
<name>A0A225V5I5_9STRA</name>
<reference evidence="2" key="1">
    <citation type="submission" date="2017-03" db="EMBL/GenBank/DDBJ databases">
        <title>Phytopthora megakarya and P. palmivora, two closely related causual agents of cacao black pod achieved similar genome size and gene model numbers by different mechanisms.</title>
        <authorList>
            <person name="Ali S."/>
            <person name="Shao J."/>
            <person name="Larry D.J."/>
            <person name="Kronmiller B."/>
            <person name="Shen D."/>
            <person name="Strem M.D."/>
            <person name="Melnick R.L."/>
            <person name="Guiltinan M.J."/>
            <person name="Tyler B.M."/>
            <person name="Meinhardt L.W."/>
            <person name="Bailey B.A."/>
        </authorList>
    </citation>
    <scope>NUCLEOTIDE SEQUENCE [LARGE SCALE GENOMIC DNA]</scope>
    <source>
        <strain evidence="2">zdho120</strain>
    </source>
</reference>
<gene>
    <name evidence="1" type="ORF">PHMEG_00028176</name>
</gene>
<keyword evidence="2" id="KW-1185">Reference proteome</keyword>
<dbReference type="AlphaFoldDB" id="A0A225V5I5"/>
<dbReference type="OrthoDB" id="93910at2759"/>
<feature type="non-terminal residue" evidence="1">
    <location>
        <position position="1"/>
    </location>
</feature>
<protein>
    <submittedName>
        <fullName evidence="1">Uncharacterized protein</fullName>
    </submittedName>
</protein>
<sequence>LKSALRNTWIQQQGPSPKTAKEKHLDIIKRTIVAWNSIFEKTVRKSFVKAIPRQFEALEFM</sequence>
<dbReference type="EMBL" id="NBNE01007486">
    <property type="protein sequence ID" value="OWZ00595.1"/>
    <property type="molecule type" value="Genomic_DNA"/>
</dbReference>
<comment type="caution">
    <text evidence="1">The sequence shown here is derived from an EMBL/GenBank/DDBJ whole genome shotgun (WGS) entry which is preliminary data.</text>
</comment>